<dbReference type="EMBL" id="CAKMRJ010003501">
    <property type="protein sequence ID" value="CAH1434388.1"/>
    <property type="molecule type" value="Genomic_DNA"/>
</dbReference>
<sequence>MGRKLDALLGRKFKISKLKTTINLAISRLSLLKSNRLARFTITLSDVIQLLRLNHHQQALLRIEQVIKDQNMLDVYDMIHTYCHLLMQMINLVDQVNECPKELEDAVSNLLYAAPRCGEFPELQEIRAILTRRFGKEFANDASELRRNCGVSQKMIQKLSPGQSTLECRMKMLMGIAKDNGVILQLEISSSETRKEKVVEKKKIKKKLSFFKSKSYRNAAQDAFESAAYASAAARTAVELARSESFVSNGSDSDSDKHKLFYPTKDYNISEVQ</sequence>
<evidence type="ECO:0008006" key="4">
    <source>
        <dbReference type="Google" id="ProtNLM"/>
    </source>
</evidence>
<reference evidence="2 3" key="1">
    <citation type="submission" date="2022-01" db="EMBL/GenBank/DDBJ databases">
        <authorList>
            <person name="Xiong W."/>
            <person name="Schranz E."/>
        </authorList>
    </citation>
    <scope>NUCLEOTIDE SEQUENCE [LARGE SCALE GENOMIC DNA]</scope>
</reference>
<protein>
    <recommendedName>
        <fullName evidence="4">Vacuolar protein sorting-associated protein Ist1</fullName>
    </recommendedName>
</protein>
<accession>A0AAU9NAK6</accession>
<dbReference type="PANTHER" id="PTHR12161">
    <property type="entry name" value="IST1 FAMILY MEMBER"/>
    <property type="match status" value="1"/>
</dbReference>
<organism evidence="2 3">
    <name type="scientific">Lactuca virosa</name>
    <dbReference type="NCBI Taxonomy" id="75947"/>
    <lineage>
        <taxon>Eukaryota</taxon>
        <taxon>Viridiplantae</taxon>
        <taxon>Streptophyta</taxon>
        <taxon>Embryophyta</taxon>
        <taxon>Tracheophyta</taxon>
        <taxon>Spermatophyta</taxon>
        <taxon>Magnoliopsida</taxon>
        <taxon>eudicotyledons</taxon>
        <taxon>Gunneridae</taxon>
        <taxon>Pentapetalae</taxon>
        <taxon>asterids</taxon>
        <taxon>campanulids</taxon>
        <taxon>Asterales</taxon>
        <taxon>Asteraceae</taxon>
        <taxon>Cichorioideae</taxon>
        <taxon>Cichorieae</taxon>
        <taxon>Lactucinae</taxon>
        <taxon>Lactuca</taxon>
    </lineage>
</organism>
<proteinExistence type="inferred from homology"/>
<dbReference type="FunFam" id="1.20.1260.60:FF:000002">
    <property type="entry name" value="Vacuolar protein sorting-associated protein IST1"/>
    <property type="match status" value="1"/>
</dbReference>
<dbReference type="Pfam" id="PF03398">
    <property type="entry name" value="Ist1"/>
    <property type="match status" value="1"/>
</dbReference>
<dbReference type="Proteomes" id="UP001157418">
    <property type="component" value="Unassembled WGS sequence"/>
</dbReference>
<keyword evidence="3" id="KW-1185">Reference proteome</keyword>
<evidence type="ECO:0000313" key="3">
    <source>
        <dbReference type="Proteomes" id="UP001157418"/>
    </source>
</evidence>
<evidence type="ECO:0000313" key="2">
    <source>
        <dbReference type="EMBL" id="CAH1434388.1"/>
    </source>
</evidence>
<comment type="caution">
    <text evidence="2">The sequence shown here is derived from an EMBL/GenBank/DDBJ whole genome shotgun (WGS) entry which is preliminary data.</text>
</comment>
<dbReference type="GO" id="GO:0015031">
    <property type="term" value="P:protein transport"/>
    <property type="evidence" value="ECO:0007669"/>
    <property type="project" value="InterPro"/>
</dbReference>
<gene>
    <name evidence="2" type="ORF">LVIROSA_LOCUS20910</name>
</gene>
<evidence type="ECO:0000256" key="1">
    <source>
        <dbReference type="ARBA" id="ARBA00005536"/>
    </source>
</evidence>
<name>A0AAU9NAK6_9ASTR</name>
<dbReference type="InterPro" id="IPR005061">
    <property type="entry name" value="Ist1"/>
</dbReference>
<dbReference type="InterPro" id="IPR042277">
    <property type="entry name" value="IST1-like"/>
</dbReference>
<dbReference type="Gene3D" id="1.20.1260.60">
    <property type="entry name" value="Vacuolar protein sorting-associated protein Ist1"/>
    <property type="match status" value="1"/>
</dbReference>
<comment type="similarity">
    <text evidence="1">Belongs to the IST1 family.</text>
</comment>
<dbReference type="PANTHER" id="PTHR12161:SF63">
    <property type="entry name" value="VACUOLAR PROTEIN SORTING-ASSOCIATED PROTEIN IST1-RELATED"/>
    <property type="match status" value="1"/>
</dbReference>
<dbReference type="AlphaFoldDB" id="A0AAU9NAK6"/>